<comment type="caution">
    <text evidence="1">The sequence shown here is derived from an EMBL/GenBank/DDBJ whole genome shotgun (WGS) entry which is preliminary data.</text>
</comment>
<reference evidence="1" key="2">
    <citation type="submission" date="2020-09" db="EMBL/GenBank/DDBJ databases">
        <authorList>
            <person name="Sun Q."/>
            <person name="Zhou Y."/>
        </authorList>
    </citation>
    <scope>NUCLEOTIDE SEQUENCE</scope>
    <source>
        <strain evidence="1">CGMCC 1.16012</strain>
    </source>
</reference>
<organism evidence="1 2">
    <name type="scientific">Actibacterium pelagium</name>
    <dbReference type="NCBI Taxonomy" id="2029103"/>
    <lineage>
        <taxon>Bacteria</taxon>
        <taxon>Pseudomonadati</taxon>
        <taxon>Pseudomonadota</taxon>
        <taxon>Alphaproteobacteria</taxon>
        <taxon>Rhodobacterales</taxon>
        <taxon>Roseobacteraceae</taxon>
        <taxon>Actibacterium</taxon>
    </lineage>
</organism>
<dbReference type="AlphaFoldDB" id="A0A917ADF6"/>
<name>A0A917ADF6_9RHOB</name>
<dbReference type="OrthoDB" id="159440at2"/>
<protein>
    <submittedName>
        <fullName evidence="1">Uncharacterized protein</fullName>
    </submittedName>
</protein>
<accession>A0A917ADF6</accession>
<evidence type="ECO:0000313" key="2">
    <source>
        <dbReference type="Proteomes" id="UP000606730"/>
    </source>
</evidence>
<gene>
    <name evidence="1" type="ORF">GCM10011517_10580</name>
</gene>
<dbReference type="EMBL" id="BMKN01000001">
    <property type="protein sequence ID" value="GGE44865.1"/>
    <property type="molecule type" value="Genomic_DNA"/>
</dbReference>
<dbReference type="Proteomes" id="UP000606730">
    <property type="component" value="Unassembled WGS sequence"/>
</dbReference>
<keyword evidence="2" id="KW-1185">Reference proteome</keyword>
<reference evidence="1" key="1">
    <citation type="journal article" date="2014" name="Int. J. Syst. Evol. Microbiol.">
        <title>Complete genome sequence of Corynebacterium casei LMG S-19264T (=DSM 44701T), isolated from a smear-ripened cheese.</title>
        <authorList>
            <consortium name="US DOE Joint Genome Institute (JGI-PGF)"/>
            <person name="Walter F."/>
            <person name="Albersmeier A."/>
            <person name="Kalinowski J."/>
            <person name="Ruckert C."/>
        </authorList>
    </citation>
    <scope>NUCLEOTIDE SEQUENCE</scope>
    <source>
        <strain evidence="1">CGMCC 1.16012</strain>
    </source>
</reference>
<evidence type="ECO:0000313" key="1">
    <source>
        <dbReference type="EMBL" id="GGE44865.1"/>
    </source>
</evidence>
<proteinExistence type="predicted"/>
<sequence length="116" mass="12904">MSALGYLWHKHKGALIALALALVVTLFFAVRIVAQWIYWTDPAHRDQQIEGWMTAGYIAHSYAVPRDVIRDALPADVPTGKHMPLDRIAAENGIRLTVLIDGLYAAIEAERAAIDR</sequence>
<dbReference type="RefSeq" id="WP_095596094.1">
    <property type="nucleotide sequence ID" value="NZ_BMKN01000001.1"/>
</dbReference>